<evidence type="ECO:0000313" key="8">
    <source>
        <dbReference type="EMBL" id="RPE67166.1"/>
    </source>
</evidence>
<name>A0A3N4U8U6_9RHOB</name>
<evidence type="ECO:0000256" key="4">
    <source>
        <dbReference type="ARBA" id="ARBA00022989"/>
    </source>
</evidence>
<dbReference type="EMBL" id="RKQK01000002">
    <property type="protein sequence ID" value="RPE67166.1"/>
    <property type="molecule type" value="Genomic_DNA"/>
</dbReference>
<gene>
    <name evidence="8" type="ORF">EDD53_1570</name>
</gene>
<keyword evidence="4" id="KW-1133">Transmembrane helix</keyword>
<evidence type="ECO:0000256" key="7">
    <source>
        <dbReference type="ARBA" id="ARBA00023180"/>
    </source>
</evidence>
<evidence type="ECO:0000256" key="6">
    <source>
        <dbReference type="ARBA" id="ARBA00023136"/>
    </source>
</evidence>
<dbReference type="GO" id="GO:0016051">
    <property type="term" value="P:carbohydrate biosynthetic process"/>
    <property type="evidence" value="ECO:0007669"/>
    <property type="project" value="InterPro"/>
</dbReference>
<keyword evidence="2 8" id="KW-0808">Transferase</keyword>
<keyword evidence="9" id="KW-1185">Reference proteome</keyword>
<dbReference type="InterPro" id="IPR005331">
    <property type="entry name" value="Sulfotransferase"/>
</dbReference>
<evidence type="ECO:0000256" key="3">
    <source>
        <dbReference type="ARBA" id="ARBA00022692"/>
    </source>
</evidence>
<comment type="caution">
    <text evidence="8">The sequence shown here is derived from an EMBL/GenBank/DDBJ whole genome shotgun (WGS) entry which is preliminary data.</text>
</comment>
<organism evidence="8 9">
    <name type="scientific">Pacificibacter maritimus</name>
    <dbReference type="NCBI Taxonomy" id="762213"/>
    <lineage>
        <taxon>Bacteria</taxon>
        <taxon>Pseudomonadati</taxon>
        <taxon>Pseudomonadota</taxon>
        <taxon>Alphaproteobacteria</taxon>
        <taxon>Rhodobacterales</taxon>
        <taxon>Roseobacteraceae</taxon>
        <taxon>Pacificibacter</taxon>
    </lineage>
</organism>
<accession>A0A3N4U8U6</accession>
<sequence>MTSFDDLVGNYLHRKHFLQTVNLPTVAPSGRSFLYMKNHKCACTTVIATLMSLLAKEQGITEEISMDTVHAPPKTVLLTGPRGLGDQKVMAAIKDPDVFKFSIIRDPITRTVSAYADKIAANDKQKGKLMRYLGKPADSNITLKQFIALLASDEGARDVDRHWRPQHQEISYGLIPFDYIGTVENIKPAMDHIVGTIFGADAVGQTVDTRRSMGHKTSSKELIETLTDRDFKNLEKAFGPDFEMYETVKANLAKVT</sequence>
<dbReference type="GO" id="GO:0008146">
    <property type="term" value="F:sulfotransferase activity"/>
    <property type="evidence" value="ECO:0007669"/>
    <property type="project" value="InterPro"/>
</dbReference>
<proteinExistence type="predicted"/>
<evidence type="ECO:0000256" key="1">
    <source>
        <dbReference type="ARBA" id="ARBA00004323"/>
    </source>
</evidence>
<dbReference type="RefSeq" id="WP_170162717.1">
    <property type="nucleotide sequence ID" value="NZ_RKQK01000002.1"/>
</dbReference>
<keyword evidence="5" id="KW-0333">Golgi apparatus</keyword>
<dbReference type="GO" id="GO:0016020">
    <property type="term" value="C:membrane"/>
    <property type="evidence" value="ECO:0007669"/>
    <property type="project" value="InterPro"/>
</dbReference>
<dbReference type="PANTHER" id="PTHR12137">
    <property type="entry name" value="CARBOHYDRATE SULFOTRANSFERASE"/>
    <property type="match status" value="1"/>
</dbReference>
<protein>
    <submittedName>
        <fullName evidence="8">Sulfotransferase family protein</fullName>
    </submittedName>
</protein>
<dbReference type="Proteomes" id="UP000269689">
    <property type="component" value="Unassembled WGS sequence"/>
</dbReference>
<comment type="subcellular location">
    <subcellularLocation>
        <location evidence="1">Golgi apparatus membrane</location>
        <topology evidence="1">Single-pass type II membrane protein</topology>
    </subcellularLocation>
</comment>
<keyword evidence="7" id="KW-0325">Glycoprotein</keyword>
<dbReference type="InterPro" id="IPR018011">
    <property type="entry name" value="Carb_sulfotrans_8-10"/>
</dbReference>
<evidence type="ECO:0000313" key="9">
    <source>
        <dbReference type="Proteomes" id="UP000269689"/>
    </source>
</evidence>
<dbReference type="Pfam" id="PF03567">
    <property type="entry name" value="Sulfotransfer_2"/>
    <property type="match status" value="1"/>
</dbReference>
<dbReference type="AlphaFoldDB" id="A0A3N4U8U6"/>
<keyword evidence="6" id="KW-0472">Membrane</keyword>
<evidence type="ECO:0000256" key="2">
    <source>
        <dbReference type="ARBA" id="ARBA00022679"/>
    </source>
</evidence>
<reference evidence="8 9" key="1">
    <citation type="submission" date="2018-11" db="EMBL/GenBank/DDBJ databases">
        <title>Genomic Encyclopedia of Type Strains, Phase IV (KMG-IV): sequencing the most valuable type-strain genomes for metagenomic binning, comparative biology and taxonomic classification.</title>
        <authorList>
            <person name="Goeker M."/>
        </authorList>
    </citation>
    <scope>NUCLEOTIDE SEQUENCE [LARGE SCALE GENOMIC DNA]</scope>
    <source>
        <strain evidence="8 9">DSM 104731</strain>
    </source>
</reference>
<keyword evidence="3" id="KW-0812">Transmembrane</keyword>
<dbReference type="PANTHER" id="PTHR12137:SF54">
    <property type="entry name" value="CARBOHYDRATE SULFOTRANSFERASE"/>
    <property type="match status" value="1"/>
</dbReference>
<evidence type="ECO:0000256" key="5">
    <source>
        <dbReference type="ARBA" id="ARBA00023034"/>
    </source>
</evidence>